<proteinExistence type="predicted"/>
<dbReference type="Gene3D" id="2.40.330.10">
    <property type="entry name" value="DNA-binding pseudobarrel domain"/>
    <property type="match status" value="2"/>
</dbReference>
<dbReference type="GO" id="GO:0005634">
    <property type="term" value="C:nucleus"/>
    <property type="evidence" value="ECO:0007669"/>
    <property type="project" value="UniProtKB-SubCell"/>
</dbReference>
<dbReference type="Pfam" id="PF02362">
    <property type="entry name" value="B3"/>
    <property type="match status" value="2"/>
</dbReference>
<evidence type="ECO:0000313" key="9">
    <source>
        <dbReference type="EMBL" id="KAJ4847421.1"/>
    </source>
</evidence>
<reference evidence="9" key="1">
    <citation type="submission" date="2022-02" db="EMBL/GenBank/DDBJ databases">
        <authorList>
            <person name="Henning P.M."/>
            <person name="McCubbin A.G."/>
            <person name="Shore J.S."/>
        </authorList>
    </citation>
    <scope>NUCLEOTIDE SEQUENCE</scope>
    <source>
        <strain evidence="9">F60SS</strain>
        <tissue evidence="9">Leaves</tissue>
    </source>
</reference>
<dbReference type="EMBL" id="JAKUCV010001165">
    <property type="protein sequence ID" value="KAJ4847421.1"/>
    <property type="molecule type" value="Genomic_DNA"/>
</dbReference>
<dbReference type="AlphaFoldDB" id="A0A9Q0GCY5"/>
<dbReference type="GO" id="GO:0003677">
    <property type="term" value="F:DNA binding"/>
    <property type="evidence" value="ECO:0007669"/>
    <property type="project" value="UniProtKB-KW"/>
</dbReference>
<keyword evidence="3" id="KW-0238">DNA-binding</keyword>
<keyword evidence="6" id="KW-0175">Coiled coil</keyword>
<keyword evidence="10" id="KW-1185">Reference proteome</keyword>
<comment type="subcellular location">
    <subcellularLocation>
        <location evidence="1">Nucleus</location>
    </subcellularLocation>
</comment>
<evidence type="ECO:0000256" key="1">
    <source>
        <dbReference type="ARBA" id="ARBA00004123"/>
    </source>
</evidence>
<feature type="domain" description="TF-B3" evidence="8">
    <location>
        <begin position="494"/>
        <end position="568"/>
    </location>
</feature>
<dbReference type="InterPro" id="IPR003340">
    <property type="entry name" value="B3_DNA-bd"/>
</dbReference>
<comment type="caution">
    <text evidence="9">The sequence shown here is derived from an EMBL/GenBank/DDBJ whole genome shotgun (WGS) entry which is preliminary data.</text>
</comment>
<evidence type="ECO:0000256" key="2">
    <source>
        <dbReference type="ARBA" id="ARBA00023015"/>
    </source>
</evidence>
<keyword evidence="2" id="KW-0805">Transcription regulation</keyword>
<dbReference type="SUPFAM" id="SSF101936">
    <property type="entry name" value="DNA-binding pseudobarrel domain"/>
    <property type="match status" value="2"/>
</dbReference>
<dbReference type="InterPro" id="IPR015300">
    <property type="entry name" value="DNA-bd_pseudobarrel_sf"/>
</dbReference>
<evidence type="ECO:0000256" key="7">
    <source>
        <dbReference type="SAM" id="MobiDB-lite"/>
    </source>
</evidence>
<reference evidence="9" key="2">
    <citation type="journal article" date="2023" name="Plants (Basel)">
        <title>Annotation of the Turnera subulata (Passifloraceae) Draft Genome Reveals the S-Locus Evolved after the Divergence of Turneroideae from Passifloroideae in a Stepwise Manner.</title>
        <authorList>
            <person name="Henning P.M."/>
            <person name="Roalson E.H."/>
            <person name="Mir W."/>
            <person name="McCubbin A.G."/>
            <person name="Shore J.S."/>
        </authorList>
    </citation>
    <scope>NUCLEOTIDE SEQUENCE</scope>
    <source>
        <strain evidence="9">F60SS</strain>
    </source>
</reference>
<feature type="coiled-coil region" evidence="6">
    <location>
        <begin position="329"/>
        <end position="384"/>
    </location>
</feature>
<dbReference type="PANTHER" id="PTHR31391:SF101">
    <property type="entry name" value="B3 DOMAIN-CONTAINING PROTEIN OS01G0234100"/>
    <property type="match status" value="1"/>
</dbReference>
<organism evidence="9 10">
    <name type="scientific">Turnera subulata</name>
    <dbReference type="NCBI Taxonomy" id="218843"/>
    <lineage>
        <taxon>Eukaryota</taxon>
        <taxon>Viridiplantae</taxon>
        <taxon>Streptophyta</taxon>
        <taxon>Embryophyta</taxon>
        <taxon>Tracheophyta</taxon>
        <taxon>Spermatophyta</taxon>
        <taxon>Magnoliopsida</taxon>
        <taxon>eudicotyledons</taxon>
        <taxon>Gunneridae</taxon>
        <taxon>Pentapetalae</taxon>
        <taxon>rosids</taxon>
        <taxon>fabids</taxon>
        <taxon>Malpighiales</taxon>
        <taxon>Passifloraceae</taxon>
        <taxon>Turnera</taxon>
    </lineage>
</organism>
<protein>
    <recommendedName>
        <fullName evidence="8">TF-B3 domain-containing protein</fullName>
    </recommendedName>
</protein>
<dbReference type="SMART" id="SM01019">
    <property type="entry name" value="B3"/>
    <property type="match status" value="2"/>
</dbReference>
<gene>
    <name evidence="9" type="ORF">Tsubulata_036299</name>
</gene>
<keyword evidence="4" id="KW-0804">Transcription</keyword>
<feature type="region of interest" description="Disordered" evidence="7">
    <location>
        <begin position="173"/>
        <end position="208"/>
    </location>
</feature>
<dbReference type="Proteomes" id="UP001141552">
    <property type="component" value="Unassembled WGS sequence"/>
</dbReference>
<evidence type="ECO:0000256" key="3">
    <source>
        <dbReference type="ARBA" id="ARBA00023125"/>
    </source>
</evidence>
<feature type="coiled-coil region" evidence="6">
    <location>
        <begin position="727"/>
        <end position="774"/>
    </location>
</feature>
<evidence type="ECO:0000256" key="4">
    <source>
        <dbReference type="ARBA" id="ARBA00023163"/>
    </source>
</evidence>
<dbReference type="PROSITE" id="PS50863">
    <property type="entry name" value="B3"/>
    <property type="match status" value="2"/>
</dbReference>
<sequence length="780" mass="89189">MERAEELRASLDPSLPSFAKALVRSNVTVGFWMHLPMRFCKLYLPKNDTTVFLETESKEEFITNYIAERTALSGGWKAFCAGNNLHEGDVLVFHLLKPLRFKVYVVRGDDSANVEIAVQYVDAEGRQINSEFLNLMCSLPSDDKNQAEKDTKSRKKGKHLEIVPVSTFEEKNEEKSLIVSDTSKGHVAKQPENDEERSSETPEVTRTSELSVDFKDIQGIENFGIHVNGFAIDSELTEHHRNKYYELCSSQNCFLHDNLLNSINYKLAAEIIIETVNISESIRSSRLSSSRADYSVWDKTLKGFELLGMNVGFLRARLNKLMTLAVESEEAMEAECREVRMEQARVKEEMVSLEMKLLKLKESREKLDAEIEVLKENAEKHEYMFQEVAKQQRSPEKNTGKKPSALCRIANNQAKRKGSQKNNTRTKSLALCTITSNKVSSIVPFKSESHKRKRVGSDNLHNESMMMEQARELQVTLSQEFPSLIKYMLHSHGLPKKFCDEYLPKEDTMITLEDENGKECATKYLAQKVGLSGGWRGFSIDHNIKEGDVAVFHLVKPTKFKVYILRADSYNDILNTADQEMEDQDFDRLVTNEFKLEENEHPEHMTEDFDSEFLGGIRLAESVVEFKDVKGFKDFDIVVNGLVINSELSKNLQAKYYELCCSQKSYLHDHLIDGLNCNLVVGVIAQIVLIADSIKCSMLHISKENLAKWKVTLTCFAKLGMNVGFLMDQLESRNAKSKKYMEAKQERVRAEEELRSLEARTAEVKERIKSLDYEIVQLER</sequence>
<keyword evidence="5" id="KW-0539">Nucleus</keyword>
<evidence type="ECO:0000256" key="6">
    <source>
        <dbReference type="SAM" id="Coils"/>
    </source>
</evidence>
<feature type="domain" description="TF-B3" evidence="8">
    <location>
        <begin position="18"/>
        <end position="109"/>
    </location>
</feature>
<dbReference type="CDD" id="cd10017">
    <property type="entry name" value="B3_DNA"/>
    <property type="match status" value="2"/>
</dbReference>
<dbReference type="InterPro" id="IPR044837">
    <property type="entry name" value="REM16-like"/>
</dbReference>
<evidence type="ECO:0000259" key="8">
    <source>
        <dbReference type="PROSITE" id="PS50863"/>
    </source>
</evidence>
<evidence type="ECO:0000256" key="5">
    <source>
        <dbReference type="ARBA" id="ARBA00023242"/>
    </source>
</evidence>
<dbReference type="OrthoDB" id="1909330at2759"/>
<accession>A0A9Q0GCY5</accession>
<dbReference type="PANTHER" id="PTHR31391">
    <property type="entry name" value="B3 DOMAIN-CONTAINING PROTEIN OS11G0197600-RELATED"/>
    <property type="match status" value="1"/>
</dbReference>
<feature type="compositionally biased region" description="Basic and acidic residues" evidence="7">
    <location>
        <begin position="189"/>
        <end position="200"/>
    </location>
</feature>
<name>A0A9Q0GCY5_9ROSI</name>
<evidence type="ECO:0000313" key="10">
    <source>
        <dbReference type="Proteomes" id="UP001141552"/>
    </source>
</evidence>